<dbReference type="InterPro" id="IPR036757">
    <property type="entry name" value="TFR-like_dimer_dom_sf"/>
</dbReference>
<dbReference type="FunFam" id="3.50.30.30:FF:000045">
    <property type="entry name" value="Predicted protein"/>
    <property type="match status" value="1"/>
</dbReference>
<dbReference type="SUPFAM" id="SSF52025">
    <property type="entry name" value="PA domain"/>
    <property type="match status" value="1"/>
</dbReference>
<gene>
    <name evidence="5" type="ORF">JGI24_00183</name>
</gene>
<evidence type="ECO:0000256" key="1">
    <source>
        <dbReference type="ARBA" id="ARBA00005634"/>
    </source>
</evidence>
<dbReference type="CDD" id="cd02121">
    <property type="entry name" value="PA_GCPII_like"/>
    <property type="match status" value="1"/>
</dbReference>
<feature type="domain" description="PA" evidence="2">
    <location>
        <begin position="142"/>
        <end position="205"/>
    </location>
</feature>
<dbReference type="Pfam" id="PF04389">
    <property type="entry name" value="Peptidase_M28"/>
    <property type="match status" value="1"/>
</dbReference>
<dbReference type="InterPro" id="IPR007484">
    <property type="entry name" value="Peptidase_M28"/>
</dbReference>
<dbReference type="PANTHER" id="PTHR10404">
    <property type="entry name" value="N-ACETYLATED-ALPHA-LINKED ACIDIC DIPEPTIDASE"/>
    <property type="match status" value="1"/>
</dbReference>
<dbReference type="CDD" id="cd08022">
    <property type="entry name" value="M28_PSMA_like"/>
    <property type="match status" value="1"/>
</dbReference>
<reference evidence="5 6" key="1">
    <citation type="submission" date="2015-11" db="EMBL/GenBank/DDBJ databases">
        <authorList>
            <person name="Varghese N."/>
        </authorList>
    </citation>
    <scope>NUCLEOTIDE SEQUENCE [LARGE SCALE GENOMIC DNA]</scope>
    <source>
        <strain evidence="5 6">JGI-24</strain>
    </source>
</reference>
<evidence type="ECO:0000259" key="2">
    <source>
        <dbReference type="Pfam" id="PF02225"/>
    </source>
</evidence>
<name>A0A656D354_KRYT1</name>
<dbReference type="Proteomes" id="UP000243065">
    <property type="component" value="Unassembled WGS sequence"/>
</dbReference>
<dbReference type="Gene3D" id="3.50.30.30">
    <property type="match status" value="1"/>
</dbReference>
<dbReference type="OrthoDB" id="233977at2"/>
<evidence type="ECO:0000313" key="5">
    <source>
        <dbReference type="EMBL" id="CUS96867.1"/>
    </source>
</evidence>
<comment type="similarity">
    <text evidence="1">Belongs to the peptidase M28 family. M28B subfamily.</text>
</comment>
<dbReference type="Gene3D" id="3.40.630.10">
    <property type="entry name" value="Zn peptidases"/>
    <property type="match status" value="1"/>
</dbReference>
<dbReference type="Pfam" id="PF02225">
    <property type="entry name" value="PA"/>
    <property type="match status" value="1"/>
</dbReference>
<organism evidence="5 6">
    <name type="scientific">Kryptobacter tengchongensis</name>
    <dbReference type="NCBI Taxonomy" id="1643429"/>
    <lineage>
        <taxon>Bacteria</taxon>
        <taxon>Pseudomonadati</taxon>
        <taxon>Candidatus Kryptoniota</taxon>
        <taxon>Candidatus Kryptobacter</taxon>
    </lineage>
</organism>
<dbReference type="FunFam" id="3.40.630.10:FF:000101">
    <property type="entry name" value="N-acetylated alpha-linked acidic dipeptidase like 1"/>
    <property type="match status" value="1"/>
</dbReference>
<dbReference type="SUPFAM" id="SSF47672">
    <property type="entry name" value="Transferrin receptor-like dimerisation domain"/>
    <property type="match status" value="1"/>
</dbReference>
<dbReference type="InterPro" id="IPR046450">
    <property type="entry name" value="PA_dom_sf"/>
</dbReference>
<sequence length="695" mass="79284">MRKAIILLIVISGISTAQILTGFLGDNLKKQIEWEEKFLKIPSAKNCERHLFILTEEPHPAGSETGYRVAEYIDSLFKSYGLNSKIVDYWVYLPYPKEISLELIQPYEIKFELKETAWNWDKDTYDDIFTFFNAYSPDGEIEAQVVYVNYGLPEDYEKLKELGISVKGKIAIARYGKSFRGVKAKVAEENGAIGLIIYSDPMDDGYMKGDVYPRGPWRPEDAVQRGSIYYMFEYPGDPLTPGYPAKKDVKRINPEQAKSLPRIPTMPVSYKIASEILKNLSGPNVPEGWQGGLPFAYHTGPGPAKVKMKVKSDWKIRQIKNVIAEIRGFEEPEKKIIMGNHHDAWIYGAVDPSSGTAVMLETARALSKLIKQGWKPKRSILFCAWDAEEYGLIGSTEWVEENYNDLVKNAIAYINVDAAVSGKNFEASSVPSLDRFIEEVIKSVNDPETGNSIFAETWKRQNKSLKQVSNPPDTAKIKFGRLGSGSDYTAFLDFCGIPSIDMRFTGPYGVYHSQLDNFYWMKNFCDPSFKYHETMAKIVGLVLMRLSSCDYLPFNYGDYADEIEKYIIDIERNYEVMLKTNGIDFGGVKEKIKIMRFYSDTLNLIQKKFPKVEVQKLEQKFTQKIGLPNRDWYKHRIYAPGYYLGYGTQPLPGISEALQSGNFEVAKKETKLLEEVIDNIVKEIQNFTKTFMEGK</sequence>
<dbReference type="Gene3D" id="1.20.930.40">
    <property type="entry name" value="Transferrin receptor-like, dimerisation domain"/>
    <property type="match status" value="1"/>
</dbReference>
<feature type="domain" description="Transferrin receptor-like dimerisation" evidence="3">
    <location>
        <begin position="615"/>
        <end position="682"/>
    </location>
</feature>
<proteinExistence type="inferred from homology"/>
<dbReference type="InterPro" id="IPR007365">
    <property type="entry name" value="TFR-like_dimer_dom"/>
</dbReference>
<accession>A0A656D354</accession>
<evidence type="ECO:0000259" key="4">
    <source>
        <dbReference type="Pfam" id="PF04389"/>
    </source>
</evidence>
<dbReference type="GO" id="GO:0004180">
    <property type="term" value="F:carboxypeptidase activity"/>
    <property type="evidence" value="ECO:0007669"/>
    <property type="project" value="TreeGrafter"/>
</dbReference>
<keyword evidence="6" id="KW-1185">Reference proteome</keyword>
<dbReference type="RefSeq" id="WP_072149680.1">
    <property type="nucleotide sequence ID" value="NZ_CZVU01000004.1"/>
</dbReference>
<evidence type="ECO:0000313" key="6">
    <source>
        <dbReference type="Proteomes" id="UP000243065"/>
    </source>
</evidence>
<dbReference type="EMBL" id="CZVU01000004">
    <property type="protein sequence ID" value="CUS96867.1"/>
    <property type="molecule type" value="Genomic_DNA"/>
</dbReference>
<dbReference type="InterPro" id="IPR003137">
    <property type="entry name" value="PA_domain"/>
</dbReference>
<dbReference type="AlphaFoldDB" id="A0A656D354"/>
<dbReference type="Pfam" id="PF04253">
    <property type="entry name" value="TFR_dimer"/>
    <property type="match status" value="1"/>
</dbReference>
<dbReference type="SUPFAM" id="SSF53187">
    <property type="entry name" value="Zn-dependent exopeptidases"/>
    <property type="match status" value="1"/>
</dbReference>
<dbReference type="PANTHER" id="PTHR10404:SF46">
    <property type="entry name" value="VACUOLAR PROTEIN SORTING-ASSOCIATED PROTEIN 70"/>
    <property type="match status" value="1"/>
</dbReference>
<dbReference type="InterPro" id="IPR039373">
    <property type="entry name" value="Peptidase_M28B"/>
</dbReference>
<protein>
    <submittedName>
        <fullName evidence="5">N-acetylated-alpha-linked acidic dipeptidase</fullName>
    </submittedName>
</protein>
<evidence type="ECO:0000259" key="3">
    <source>
        <dbReference type="Pfam" id="PF04253"/>
    </source>
</evidence>
<feature type="domain" description="Peptidase M28" evidence="4">
    <location>
        <begin position="321"/>
        <end position="518"/>
    </location>
</feature>